<evidence type="ECO:0000259" key="4">
    <source>
        <dbReference type="Pfam" id="PF08545"/>
    </source>
</evidence>
<dbReference type="GO" id="GO:0006633">
    <property type="term" value="P:fatty acid biosynthetic process"/>
    <property type="evidence" value="ECO:0007669"/>
    <property type="project" value="InterPro"/>
</dbReference>
<dbReference type="InterPro" id="IPR016039">
    <property type="entry name" value="Thiolase-like"/>
</dbReference>
<organism evidence="5 6">
    <name type="scientific">Nocardia colli</name>
    <dbReference type="NCBI Taxonomy" id="2545717"/>
    <lineage>
        <taxon>Bacteria</taxon>
        <taxon>Bacillati</taxon>
        <taxon>Actinomycetota</taxon>
        <taxon>Actinomycetes</taxon>
        <taxon>Mycobacteriales</taxon>
        <taxon>Nocardiaceae</taxon>
        <taxon>Nocardia</taxon>
    </lineage>
</organism>
<dbReference type="Proteomes" id="UP000323876">
    <property type="component" value="Unassembled WGS sequence"/>
</dbReference>
<gene>
    <name evidence="5" type="ORF">F3087_34305</name>
</gene>
<comment type="caution">
    <text evidence="5">The sequence shown here is derived from an EMBL/GenBank/DDBJ whole genome shotgun (WGS) entry which is preliminary data.</text>
</comment>
<dbReference type="EMBL" id="VXLC01000021">
    <property type="protein sequence ID" value="KAA8884293.1"/>
    <property type="molecule type" value="Genomic_DNA"/>
</dbReference>
<evidence type="ECO:0000313" key="6">
    <source>
        <dbReference type="Proteomes" id="UP000323876"/>
    </source>
</evidence>
<dbReference type="InterPro" id="IPR013751">
    <property type="entry name" value="ACP_syn_III_N"/>
</dbReference>
<dbReference type="OrthoDB" id="3659750at2"/>
<dbReference type="Pfam" id="PF08545">
    <property type="entry name" value="ACP_syn_III"/>
    <property type="match status" value="1"/>
</dbReference>
<dbReference type="Pfam" id="PF08541">
    <property type="entry name" value="ACP_syn_III_C"/>
    <property type="match status" value="1"/>
</dbReference>
<dbReference type="InterPro" id="IPR013747">
    <property type="entry name" value="ACP_syn_III_C"/>
</dbReference>
<keyword evidence="1" id="KW-0808">Transferase</keyword>
<dbReference type="PANTHER" id="PTHR34069">
    <property type="entry name" value="3-OXOACYL-[ACYL-CARRIER-PROTEIN] SYNTHASE 3"/>
    <property type="match status" value="1"/>
</dbReference>
<dbReference type="SUPFAM" id="SSF53901">
    <property type="entry name" value="Thiolase-like"/>
    <property type="match status" value="1"/>
</dbReference>
<keyword evidence="6" id="KW-1185">Reference proteome</keyword>
<keyword evidence="2" id="KW-0012">Acyltransferase</keyword>
<protein>
    <submittedName>
        <fullName evidence="5">3-oxoacyl-ACP synthase</fullName>
    </submittedName>
</protein>
<dbReference type="PANTHER" id="PTHR34069:SF2">
    <property type="entry name" value="BETA-KETOACYL-[ACYL-CARRIER-PROTEIN] SYNTHASE III"/>
    <property type="match status" value="1"/>
</dbReference>
<sequence length="336" mass="35961">MSLGIMAIGYALGTPVPLDELAANGITDDAKVRQWGYRRLHRAPEEVGLTDLAVRAGETALRRAGVEAGEVDLVILAITDIAEYLYWDAAAAVTGRLDARHAEAMLLSQACGGGVAAFDVVAGKFATHPRYRTALVIAANRIAETYWDRTETSTSLSSDGAAAAVLRRDHPSCRWLATEVVTDGRYADFMRMEAGGAAQPFTGTERPTIPPLIDRMDTFFDGNGSAALAFVDRIHTRNRDVVERACASADVAIGSIERVLYLHDNAGAFADLAKALGIPLDRTNLEIASDHGHFGPADQLLSLERLLATGELVASDTVALLSMGTGMHWACTLLRI</sequence>
<dbReference type="AlphaFoldDB" id="A0A5N0E5N7"/>
<feature type="domain" description="Beta-ketoacyl-[acyl-carrier-protein] synthase III N-terminal" evidence="4">
    <location>
        <begin position="107"/>
        <end position="184"/>
    </location>
</feature>
<evidence type="ECO:0000259" key="3">
    <source>
        <dbReference type="Pfam" id="PF08541"/>
    </source>
</evidence>
<accession>A0A5N0E5N7</accession>
<feature type="domain" description="Beta-ketoacyl-[acyl-carrier-protein] synthase III C-terminal" evidence="3">
    <location>
        <begin position="247"/>
        <end position="336"/>
    </location>
</feature>
<evidence type="ECO:0000256" key="1">
    <source>
        <dbReference type="ARBA" id="ARBA00022679"/>
    </source>
</evidence>
<dbReference type="Gene3D" id="3.40.47.10">
    <property type="match status" value="2"/>
</dbReference>
<name>A0A5N0E5N7_9NOCA</name>
<evidence type="ECO:0000256" key="2">
    <source>
        <dbReference type="ARBA" id="ARBA00023315"/>
    </source>
</evidence>
<dbReference type="RefSeq" id="WP_150406272.1">
    <property type="nucleotide sequence ID" value="NZ_VXLC01000021.1"/>
</dbReference>
<dbReference type="GO" id="GO:0044550">
    <property type="term" value="P:secondary metabolite biosynthetic process"/>
    <property type="evidence" value="ECO:0007669"/>
    <property type="project" value="TreeGrafter"/>
</dbReference>
<proteinExistence type="predicted"/>
<evidence type="ECO:0000313" key="5">
    <source>
        <dbReference type="EMBL" id="KAA8884293.1"/>
    </source>
</evidence>
<dbReference type="GO" id="GO:0004315">
    <property type="term" value="F:3-oxoacyl-[acyl-carrier-protein] synthase activity"/>
    <property type="evidence" value="ECO:0007669"/>
    <property type="project" value="InterPro"/>
</dbReference>
<reference evidence="5 6" key="1">
    <citation type="submission" date="2019-09" db="EMBL/GenBank/DDBJ databases">
        <authorList>
            <person name="Wang X."/>
        </authorList>
    </citation>
    <scope>NUCLEOTIDE SEQUENCE [LARGE SCALE GENOMIC DNA]</scope>
    <source>
        <strain evidence="5 6">CICC 11023</strain>
    </source>
</reference>